<dbReference type="Gene3D" id="2.170.120.30">
    <property type="match status" value="1"/>
</dbReference>
<protein>
    <recommendedName>
        <fullName evidence="3">YbbR-like domain-containing protein</fullName>
    </recommendedName>
</protein>
<evidence type="ECO:0008006" key="3">
    <source>
        <dbReference type="Google" id="ProtNLM"/>
    </source>
</evidence>
<evidence type="ECO:0000313" key="2">
    <source>
        <dbReference type="Proteomes" id="UP000326921"/>
    </source>
</evidence>
<dbReference type="Gene3D" id="2.170.120.40">
    <property type="entry name" value="YbbR-like domain"/>
    <property type="match status" value="1"/>
</dbReference>
<dbReference type="KEGG" id="sphe:GFH32_05270"/>
<dbReference type="AlphaFoldDB" id="A0A5Q0Q8N9"/>
<dbReference type="InterPro" id="IPR053154">
    <property type="entry name" value="c-di-AMP_regulator"/>
</dbReference>
<dbReference type="EMBL" id="CP045652">
    <property type="protein sequence ID" value="QGA25766.1"/>
    <property type="molecule type" value="Genomic_DNA"/>
</dbReference>
<sequence>MAMRRISKVQRRKLSIFLRCILISFLAWTLFAISSDYTFSKKASMTYVNLPESKAFHPLQSDTVTVKLKMSGWKVLMERVRPDTAKIQVDLSGLKTRNFIVFGSQIGFINRQFRQEEQVIGVSPDTLYFDFSKQTQRKVPVKVVHNLTFQKQYGIIGATKASPEYVTITGPLDDVASIEYLETDTIKGKDVNTDVRTVAYLNKQQRTNITIYPTFSEVVIPVGEITEKIIELPLKVENGKQYTSVRVLPGKVKATILVAVKDYNKWTSRDFEAVVDLEAWKEHKVQSLPVIITKIPDFCQVISIEPQNVDFFVRK</sequence>
<reference evidence="1 2" key="1">
    <citation type="submission" date="2019-10" db="EMBL/GenBank/DDBJ databases">
        <authorList>
            <person name="Dong K."/>
        </authorList>
    </citation>
    <scope>NUCLEOTIDE SEQUENCE [LARGE SCALE GENOMIC DNA]</scope>
    <source>
        <strain evidence="2">dk4302</strain>
    </source>
</reference>
<dbReference type="Proteomes" id="UP000326921">
    <property type="component" value="Chromosome"/>
</dbReference>
<dbReference type="PANTHER" id="PTHR37804:SF1">
    <property type="entry name" value="CDAA REGULATORY PROTEIN CDAR"/>
    <property type="match status" value="1"/>
</dbReference>
<evidence type="ECO:0000313" key="1">
    <source>
        <dbReference type="EMBL" id="QGA25766.1"/>
    </source>
</evidence>
<dbReference type="PANTHER" id="PTHR37804">
    <property type="entry name" value="CDAA REGULATORY PROTEIN CDAR"/>
    <property type="match status" value="1"/>
</dbReference>
<gene>
    <name evidence="1" type="ORF">GFH32_05270</name>
</gene>
<name>A0A5Q0Q8N9_9SPHI</name>
<keyword evidence="2" id="KW-1185">Reference proteome</keyword>
<accession>A0A5Q0Q8N9</accession>
<proteinExistence type="predicted"/>
<organism evidence="1 2">
    <name type="scientific">Sphingobacterium zhuxiongii</name>
    <dbReference type="NCBI Taxonomy" id="2662364"/>
    <lineage>
        <taxon>Bacteria</taxon>
        <taxon>Pseudomonadati</taxon>
        <taxon>Bacteroidota</taxon>
        <taxon>Sphingobacteriia</taxon>
        <taxon>Sphingobacteriales</taxon>
        <taxon>Sphingobacteriaceae</taxon>
        <taxon>Sphingobacterium</taxon>
    </lineage>
</organism>